<proteinExistence type="predicted"/>
<dbReference type="Proteomes" id="UP001152300">
    <property type="component" value="Unassembled WGS sequence"/>
</dbReference>
<organism evidence="1 2">
    <name type="scientific">Sclerotinia nivalis</name>
    <dbReference type="NCBI Taxonomy" id="352851"/>
    <lineage>
        <taxon>Eukaryota</taxon>
        <taxon>Fungi</taxon>
        <taxon>Dikarya</taxon>
        <taxon>Ascomycota</taxon>
        <taxon>Pezizomycotina</taxon>
        <taxon>Leotiomycetes</taxon>
        <taxon>Helotiales</taxon>
        <taxon>Sclerotiniaceae</taxon>
        <taxon>Sclerotinia</taxon>
    </lineage>
</organism>
<name>A0A9X0AFX8_9HELO</name>
<evidence type="ECO:0000313" key="1">
    <source>
        <dbReference type="EMBL" id="KAJ8062066.1"/>
    </source>
</evidence>
<keyword evidence="2" id="KW-1185">Reference proteome</keyword>
<sequence length="100" mass="11232">MAISVEDIKSTCSSAHFLRMITISLTDSTKDHSKYNMIVCNERKNNVIVEEKNPLHWNIGPKNSVYWNKLSGISFSGQDVDGDGEGVKTQRAIYRTKGLI</sequence>
<evidence type="ECO:0000313" key="2">
    <source>
        <dbReference type="Proteomes" id="UP001152300"/>
    </source>
</evidence>
<protein>
    <submittedName>
        <fullName evidence="1">Uncharacterized protein</fullName>
    </submittedName>
</protein>
<dbReference type="EMBL" id="JAPEIS010000011">
    <property type="protein sequence ID" value="KAJ8062066.1"/>
    <property type="molecule type" value="Genomic_DNA"/>
</dbReference>
<comment type="caution">
    <text evidence="1">The sequence shown here is derived from an EMBL/GenBank/DDBJ whole genome shotgun (WGS) entry which is preliminary data.</text>
</comment>
<gene>
    <name evidence="1" type="ORF">OCU04_009845</name>
</gene>
<reference evidence="1" key="1">
    <citation type="submission" date="2022-11" db="EMBL/GenBank/DDBJ databases">
        <title>Genome Resource of Sclerotinia nivalis Strain SnTB1, a Plant Pathogen Isolated from American Ginseng.</title>
        <authorList>
            <person name="Fan S."/>
        </authorList>
    </citation>
    <scope>NUCLEOTIDE SEQUENCE</scope>
    <source>
        <strain evidence="1">SnTB1</strain>
    </source>
</reference>
<dbReference type="AlphaFoldDB" id="A0A9X0AFX8"/>
<accession>A0A9X0AFX8</accession>